<evidence type="ECO:0000313" key="1">
    <source>
        <dbReference type="EMBL" id="EMY80023.1"/>
    </source>
</evidence>
<keyword evidence="2" id="KW-1185">Reference proteome</keyword>
<evidence type="ECO:0000313" key="2">
    <source>
        <dbReference type="Proteomes" id="UP000012317"/>
    </source>
</evidence>
<dbReference type="InterPro" id="IPR036895">
    <property type="entry name" value="Uracil-DNA_glycosylase-like_sf"/>
</dbReference>
<organism evidence="1 2">
    <name type="scientific">Psychroflexus gondwanensis ACAM 44</name>
    <dbReference type="NCBI Taxonomy" id="1189619"/>
    <lineage>
        <taxon>Bacteria</taxon>
        <taxon>Pseudomonadati</taxon>
        <taxon>Bacteroidota</taxon>
        <taxon>Flavobacteriia</taxon>
        <taxon>Flavobacteriales</taxon>
        <taxon>Flavobacteriaceae</taxon>
        <taxon>Psychroflexus</taxon>
    </lineage>
</organism>
<sequence>METHPIINGFIPEKSKTIIVGTFPPKSEYENKPEFFFYSSVRNHLWNRMENIFPQYHLKKTSTKLKNISTEENKMHKQIFCSDKKIGFLDVFTKIERKVNDSSNDSDIIPKENIIDNGILFEHLDNNKNISRICCTYKLAYDYLLCGINKTQLQFKTNELTANKEEYIFTYNSRKISILLLYPATRSRQKGEIKDEQYRKLIFSI</sequence>
<dbReference type="AlphaFoldDB" id="N1WW13"/>
<reference evidence="1 2" key="1">
    <citation type="journal article" date="2014" name="Genome Biol. Evol.">
        <title>Extensive gene acquisition in the extremely psychrophilic bacterial species Psychroflexus torquis and the link to sea-ice ecosystem specialism.</title>
        <authorList>
            <person name="Feng S."/>
            <person name="Powell S.M."/>
            <person name="Wilson R."/>
            <person name="Bowman J.P."/>
        </authorList>
    </citation>
    <scope>NUCLEOTIDE SEQUENCE [LARGE SCALE GENOMIC DNA]</scope>
    <source>
        <strain evidence="1 2">ACAM 44</strain>
    </source>
</reference>
<gene>
    <name evidence="1" type="ORF">pgond44_14003</name>
</gene>
<dbReference type="eggNOG" id="ENOG50344ZU">
    <property type="taxonomic scope" value="Bacteria"/>
</dbReference>
<dbReference type="STRING" id="1189619.pgond44_14003"/>
<dbReference type="RefSeq" id="WP_003444286.1">
    <property type="nucleotide sequence ID" value="NZ_APLF01000021.1"/>
</dbReference>
<name>N1WW13_9FLAO</name>
<proteinExistence type="predicted"/>
<comment type="caution">
    <text evidence="1">The sequence shown here is derived from an EMBL/GenBank/DDBJ whole genome shotgun (WGS) entry which is preliminary data.</text>
</comment>
<protein>
    <submittedName>
        <fullName evidence="1">Uncharacterized protein</fullName>
    </submittedName>
</protein>
<accession>N1WW13</accession>
<dbReference type="EMBL" id="APLF01000021">
    <property type="protein sequence ID" value="EMY80023.1"/>
    <property type="molecule type" value="Genomic_DNA"/>
</dbReference>
<dbReference type="Gene3D" id="3.40.470.10">
    <property type="entry name" value="Uracil-DNA glycosylase-like domain"/>
    <property type="match status" value="1"/>
</dbReference>
<dbReference type="Proteomes" id="UP000012317">
    <property type="component" value="Unassembled WGS sequence"/>
</dbReference>
<dbReference type="SUPFAM" id="SSF52141">
    <property type="entry name" value="Uracil-DNA glycosylase-like"/>
    <property type="match status" value="1"/>
</dbReference>